<reference evidence="11 12" key="1">
    <citation type="submission" date="2016-11" db="EMBL/GenBank/DDBJ databases">
        <authorList>
            <person name="Jaros S."/>
            <person name="Januszkiewicz K."/>
            <person name="Wedrychowicz H."/>
        </authorList>
    </citation>
    <scope>NUCLEOTIDE SEQUENCE [LARGE SCALE GENOMIC DNA]</scope>
    <source>
        <strain evidence="11 12">DSM 4740</strain>
    </source>
</reference>
<dbReference type="PANTHER" id="PTHR19136">
    <property type="entry name" value="MOLYBDENUM COFACTOR GUANYLYLTRANSFERASE"/>
    <property type="match status" value="1"/>
</dbReference>
<name>A0A1M7ANE6_9GAMM</name>
<dbReference type="STRING" id="44933.SAMN05660971_00586"/>
<evidence type="ECO:0000313" key="11">
    <source>
        <dbReference type="EMBL" id="SHL44313.1"/>
    </source>
</evidence>
<dbReference type="GO" id="GO:0046872">
    <property type="term" value="F:metal ion binding"/>
    <property type="evidence" value="ECO:0007669"/>
    <property type="project" value="UniProtKB-KW"/>
</dbReference>
<evidence type="ECO:0000256" key="7">
    <source>
        <dbReference type="ARBA" id="ARBA00023150"/>
    </source>
</evidence>
<dbReference type="InterPro" id="IPR025877">
    <property type="entry name" value="MobA-like_NTP_Trfase"/>
</dbReference>
<dbReference type="NCBIfam" id="TIGR02665">
    <property type="entry name" value="molyb_mobA"/>
    <property type="match status" value="1"/>
</dbReference>
<dbReference type="GO" id="GO:0005525">
    <property type="term" value="F:GTP binding"/>
    <property type="evidence" value="ECO:0007669"/>
    <property type="project" value="UniProtKB-UniRule"/>
</dbReference>
<dbReference type="CDD" id="cd02503">
    <property type="entry name" value="MobA"/>
    <property type="match status" value="1"/>
</dbReference>
<keyword evidence="1 8" id="KW-0963">Cytoplasm</keyword>
<dbReference type="PANTHER" id="PTHR19136:SF81">
    <property type="entry name" value="MOLYBDENUM COFACTOR GUANYLYLTRANSFERASE"/>
    <property type="match status" value="1"/>
</dbReference>
<keyword evidence="10" id="KW-0548">Nucleotidyltransferase</keyword>
<evidence type="ECO:0000313" key="13">
    <source>
        <dbReference type="Proteomes" id="UP000321726"/>
    </source>
</evidence>
<evidence type="ECO:0000256" key="3">
    <source>
        <dbReference type="ARBA" id="ARBA00022723"/>
    </source>
</evidence>
<dbReference type="HAMAP" id="MF_00316">
    <property type="entry name" value="MobA"/>
    <property type="match status" value="1"/>
</dbReference>
<evidence type="ECO:0000313" key="12">
    <source>
        <dbReference type="Proteomes" id="UP000184123"/>
    </source>
</evidence>
<evidence type="ECO:0000256" key="4">
    <source>
        <dbReference type="ARBA" id="ARBA00022741"/>
    </source>
</evidence>
<reference evidence="10 13" key="2">
    <citation type="submission" date="2019-07" db="EMBL/GenBank/DDBJ databases">
        <title>Whole genome shotgun sequence of Halomonas cupida NBRC 102219.</title>
        <authorList>
            <person name="Hosoyama A."/>
            <person name="Uohara A."/>
            <person name="Ohji S."/>
            <person name="Ichikawa N."/>
        </authorList>
    </citation>
    <scope>NUCLEOTIDE SEQUENCE [LARGE SCALE GENOMIC DNA]</scope>
    <source>
        <strain evidence="10 13">NBRC 102219</strain>
    </source>
</reference>
<comment type="cofactor">
    <cofactor evidence="8">
        <name>Mg(2+)</name>
        <dbReference type="ChEBI" id="CHEBI:18420"/>
    </cofactor>
</comment>
<dbReference type="EC" id="2.7.7.77" evidence="8"/>
<accession>A0A1M7ANE6</accession>
<dbReference type="Gene3D" id="3.90.550.10">
    <property type="entry name" value="Spore Coat Polysaccharide Biosynthesis Protein SpsA, Chain A"/>
    <property type="match status" value="1"/>
</dbReference>
<comment type="function">
    <text evidence="8">Transfers a GMP moiety from GTP to Mo-molybdopterin (Mo-MPT) cofactor (Moco or molybdenum cofactor) to form Mo-molybdopterin guanine dinucleotide (Mo-MGD) cofactor.</text>
</comment>
<keyword evidence="2 8" id="KW-0808">Transferase</keyword>
<keyword evidence="5 8" id="KW-0460">Magnesium</keyword>
<dbReference type="Proteomes" id="UP000184123">
    <property type="component" value="Unassembled WGS sequence"/>
</dbReference>
<evidence type="ECO:0000256" key="1">
    <source>
        <dbReference type="ARBA" id="ARBA00022490"/>
    </source>
</evidence>
<dbReference type="EMBL" id="FRCA01000001">
    <property type="protein sequence ID" value="SHL44313.1"/>
    <property type="molecule type" value="Genomic_DNA"/>
</dbReference>
<keyword evidence="7 8" id="KW-0501">Molybdenum cofactor biosynthesis</keyword>
<comment type="similarity">
    <text evidence="8">Belongs to the MobA family.</text>
</comment>
<evidence type="ECO:0000256" key="8">
    <source>
        <dbReference type="HAMAP-Rule" id="MF_00316"/>
    </source>
</evidence>
<keyword evidence="6 8" id="KW-0342">GTP-binding</keyword>
<feature type="domain" description="MobA-like NTP transferase" evidence="9">
    <location>
        <begin position="8"/>
        <end position="164"/>
    </location>
</feature>
<dbReference type="EMBL" id="BJXU01000009">
    <property type="protein sequence ID" value="GEN22315.1"/>
    <property type="molecule type" value="Genomic_DNA"/>
</dbReference>
<dbReference type="Pfam" id="PF12804">
    <property type="entry name" value="NTP_transf_3"/>
    <property type="match status" value="1"/>
</dbReference>
<dbReference type="GO" id="GO:1902758">
    <property type="term" value="P:bis(molybdopterin guanine dinucleotide)molybdenum biosynthetic process"/>
    <property type="evidence" value="ECO:0007669"/>
    <property type="project" value="TreeGrafter"/>
</dbReference>
<dbReference type="InterPro" id="IPR029044">
    <property type="entry name" value="Nucleotide-diphossugar_trans"/>
</dbReference>
<dbReference type="AlphaFoldDB" id="A0A1M7ANE6"/>
<feature type="binding site" evidence="8">
    <location>
        <position position="24"/>
    </location>
    <ligand>
        <name>GTP</name>
        <dbReference type="ChEBI" id="CHEBI:37565"/>
    </ligand>
</feature>
<keyword evidence="13" id="KW-1185">Reference proteome</keyword>
<evidence type="ECO:0000259" key="9">
    <source>
        <dbReference type="Pfam" id="PF12804"/>
    </source>
</evidence>
<dbReference type="SUPFAM" id="SSF53448">
    <property type="entry name" value="Nucleotide-diphospho-sugar transferases"/>
    <property type="match status" value="1"/>
</dbReference>
<feature type="binding site" evidence="8">
    <location>
        <begin position="11"/>
        <end position="13"/>
    </location>
    <ligand>
        <name>GTP</name>
        <dbReference type="ChEBI" id="CHEBI:37565"/>
    </ligand>
</feature>
<keyword evidence="3 8" id="KW-0479">Metal-binding</keyword>
<evidence type="ECO:0000256" key="2">
    <source>
        <dbReference type="ARBA" id="ARBA00022679"/>
    </source>
</evidence>
<evidence type="ECO:0000256" key="5">
    <source>
        <dbReference type="ARBA" id="ARBA00022842"/>
    </source>
</evidence>
<comment type="subcellular location">
    <subcellularLocation>
        <location evidence="8">Cytoplasm</location>
    </subcellularLocation>
</comment>
<dbReference type="GO" id="GO:0005737">
    <property type="term" value="C:cytoplasm"/>
    <property type="evidence" value="ECO:0007669"/>
    <property type="project" value="UniProtKB-SubCell"/>
</dbReference>
<comment type="domain">
    <text evidence="8">The N-terminal domain determines nucleotide recognition and specific binding, while the C-terminal domain determines the specific binding to the target protein.</text>
</comment>
<keyword evidence="4 8" id="KW-0547">Nucleotide-binding</keyword>
<feature type="binding site" evidence="8">
    <location>
        <position position="100"/>
    </location>
    <ligand>
        <name>Mg(2+)</name>
        <dbReference type="ChEBI" id="CHEBI:18420"/>
    </ligand>
</feature>
<dbReference type="InterPro" id="IPR013482">
    <property type="entry name" value="Molybde_CF_guanTrfase"/>
</dbReference>
<comment type="catalytic activity">
    <reaction evidence="8">
        <text>Mo-molybdopterin + GTP + H(+) = Mo-molybdopterin guanine dinucleotide + diphosphate</text>
        <dbReference type="Rhea" id="RHEA:34243"/>
        <dbReference type="ChEBI" id="CHEBI:15378"/>
        <dbReference type="ChEBI" id="CHEBI:33019"/>
        <dbReference type="ChEBI" id="CHEBI:37565"/>
        <dbReference type="ChEBI" id="CHEBI:71302"/>
        <dbReference type="ChEBI" id="CHEBI:71310"/>
        <dbReference type="EC" id="2.7.7.77"/>
    </reaction>
</comment>
<protein>
    <recommendedName>
        <fullName evidence="8">Molybdenum cofactor guanylyltransferase</fullName>
        <shortName evidence="8">MoCo guanylyltransferase</shortName>
        <ecNumber evidence="8">2.7.7.77</ecNumber>
    </recommendedName>
    <alternativeName>
        <fullName evidence="8">GTP:molybdopterin guanylyltransferase</fullName>
    </alternativeName>
    <alternativeName>
        <fullName evidence="8">Mo-MPT guanylyltransferase</fullName>
    </alternativeName>
    <alternativeName>
        <fullName evidence="8">Molybdopterin guanylyltransferase</fullName>
    </alternativeName>
    <alternativeName>
        <fullName evidence="8">Molybdopterin-guanine dinucleotide synthase</fullName>
        <shortName evidence="8">MGD synthase</shortName>
    </alternativeName>
</protein>
<comment type="subunit">
    <text evidence="8">Monomer.</text>
</comment>
<sequence>MDPGALTGLVLAGGQGQRMGGVDKGLVEFAGAPLVSWAIRCLRPHVGEVLVSANRHLEQYAAVADRVVEDIEAGFHGPLMGIYSGLRAARSEWVVIVPCDSPLLPDDLVARLARVVEAGADIAIADDGERRHPVVAMMRQALHRDLGLALASGERKVGRWYARHECHPVDVSDCAEAFTNLNSEAERSALESHLRRQHDEFH</sequence>
<proteinExistence type="inferred from homology"/>
<dbReference type="GO" id="GO:0061603">
    <property type="term" value="F:molybdenum cofactor guanylyltransferase activity"/>
    <property type="evidence" value="ECO:0007669"/>
    <property type="project" value="UniProtKB-EC"/>
</dbReference>
<feature type="binding site" evidence="8">
    <location>
        <position position="70"/>
    </location>
    <ligand>
        <name>GTP</name>
        <dbReference type="ChEBI" id="CHEBI:37565"/>
    </ligand>
</feature>
<evidence type="ECO:0000256" key="6">
    <source>
        <dbReference type="ARBA" id="ARBA00023134"/>
    </source>
</evidence>
<dbReference type="Proteomes" id="UP000321726">
    <property type="component" value="Unassembled WGS sequence"/>
</dbReference>
<feature type="binding site" evidence="8">
    <location>
        <position position="100"/>
    </location>
    <ligand>
        <name>GTP</name>
        <dbReference type="ChEBI" id="CHEBI:37565"/>
    </ligand>
</feature>
<evidence type="ECO:0000313" key="10">
    <source>
        <dbReference type="EMBL" id="GEN22315.1"/>
    </source>
</evidence>
<gene>
    <name evidence="8 10" type="primary">mobA</name>
    <name evidence="10" type="ORF">HCU01_02640</name>
    <name evidence="11" type="ORF">SAMN05660971_00586</name>
</gene>
<dbReference type="RefSeq" id="WP_234986742.1">
    <property type="nucleotide sequence ID" value="NZ_BJXU01000009.1"/>
</dbReference>
<comment type="caution">
    <text evidence="8">Lacks conserved residue(s) required for the propagation of feature annotation.</text>
</comment>
<organism evidence="11 12">
    <name type="scientific">Halomonas cupida</name>
    <dbReference type="NCBI Taxonomy" id="44933"/>
    <lineage>
        <taxon>Bacteria</taxon>
        <taxon>Pseudomonadati</taxon>
        <taxon>Pseudomonadota</taxon>
        <taxon>Gammaproteobacteria</taxon>
        <taxon>Oceanospirillales</taxon>
        <taxon>Halomonadaceae</taxon>
        <taxon>Halomonas</taxon>
    </lineage>
</organism>